<dbReference type="EMBL" id="UINC01183613">
    <property type="protein sequence ID" value="SVD94453.1"/>
    <property type="molecule type" value="Genomic_DNA"/>
</dbReference>
<organism evidence="1">
    <name type="scientific">marine metagenome</name>
    <dbReference type="NCBI Taxonomy" id="408172"/>
    <lineage>
        <taxon>unclassified sequences</taxon>
        <taxon>metagenomes</taxon>
        <taxon>ecological metagenomes</taxon>
    </lineage>
</organism>
<protein>
    <submittedName>
        <fullName evidence="1">Uncharacterized protein</fullName>
    </submittedName>
</protein>
<sequence length="96" mass="10900">MPSKAKTKTFSFHWGSGHIAEEAQVEGKYNVPTFQLMRYTDGPAEGAVTLRFCQYNHRGMFSRSPLMMGVEEIEMMRDALKETPGLLALMKQLVQD</sequence>
<name>A0A382ZGC1_9ZZZZ</name>
<gene>
    <name evidence="1" type="ORF">METZ01_LOCUS447307</name>
</gene>
<dbReference type="AlphaFoldDB" id="A0A382ZGC1"/>
<accession>A0A382ZGC1</accession>
<reference evidence="1" key="1">
    <citation type="submission" date="2018-05" db="EMBL/GenBank/DDBJ databases">
        <authorList>
            <person name="Lanie J.A."/>
            <person name="Ng W.-L."/>
            <person name="Kazmierczak K.M."/>
            <person name="Andrzejewski T.M."/>
            <person name="Davidsen T.M."/>
            <person name="Wayne K.J."/>
            <person name="Tettelin H."/>
            <person name="Glass J.I."/>
            <person name="Rusch D."/>
            <person name="Podicherti R."/>
            <person name="Tsui H.-C.T."/>
            <person name="Winkler M.E."/>
        </authorList>
    </citation>
    <scope>NUCLEOTIDE SEQUENCE</scope>
</reference>
<evidence type="ECO:0000313" key="1">
    <source>
        <dbReference type="EMBL" id="SVD94453.1"/>
    </source>
</evidence>
<proteinExistence type="predicted"/>